<sequence>MLFCSSPSHSSRLGEIFGKDERHSSHPIKPTAFLSDRLAEGHPSSSVRARFISPTSTSKDSEFYHMAADLLSPLTLPRSHSRELAWCRLETPRLHKVK</sequence>
<evidence type="ECO:0000313" key="3">
    <source>
        <dbReference type="Proteomes" id="UP000784294"/>
    </source>
</evidence>
<gene>
    <name evidence="2" type="ORF">PXEA_LOCUS22720</name>
</gene>
<protein>
    <submittedName>
        <fullName evidence="2">Uncharacterized protein</fullName>
    </submittedName>
</protein>
<reference evidence="2" key="1">
    <citation type="submission" date="2018-11" db="EMBL/GenBank/DDBJ databases">
        <authorList>
            <consortium name="Pathogen Informatics"/>
        </authorList>
    </citation>
    <scope>NUCLEOTIDE SEQUENCE</scope>
</reference>
<feature type="region of interest" description="Disordered" evidence="1">
    <location>
        <begin position="1"/>
        <end position="25"/>
    </location>
</feature>
<evidence type="ECO:0000313" key="2">
    <source>
        <dbReference type="EMBL" id="VEL29280.1"/>
    </source>
</evidence>
<dbReference type="Proteomes" id="UP000784294">
    <property type="component" value="Unassembled WGS sequence"/>
</dbReference>
<organism evidence="2 3">
    <name type="scientific">Protopolystoma xenopodis</name>
    <dbReference type="NCBI Taxonomy" id="117903"/>
    <lineage>
        <taxon>Eukaryota</taxon>
        <taxon>Metazoa</taxon>
        <taxon>Spiralia</taxon>
        <taxon>Lophotrochozoa</taxon>
        <taxon>Platyhelminthes</taxon>
        <taxon>Monogenea</taxon>
        <taxon>Polyopisthocotylea</taxon>
        <taxon>Polystomatidea</taxon>
        <taxon>Polystomatidae</taxon>
        <taxon>Protopolystoma</taxon>
    </lineage>
</organism>
<dbReference type="EMBL" id="CAAALY010101773">
    <property type="protein sequence ID" value="VEL29280.1"/>
    <property type="molecule type" value="Genomic_DNA"/>
</dbReference>
<keyword evidence="3" id="KW-1185">Reference proteome</keyword>
<evidence type="ECO:0000256" key="1">
    <source>
        <dbReference type="SAM" id="MobiDB-lite"/>
    </source>
</evidence>
<name>A0A448X6G3_9PLAT</name>
<accession>A0A448X6G3</accession>
<comment type="caution">
    <text evidence="2">The sequence shown here is derived from an EMBL/GenBank/DDBJ whole genome shotgun (WGS) entry which is preliminary data.</text>
</comment>
<proteinExistence type="predicted"/>
<dbReference type="AlphaFoldDB" id="A0A448X6G3"/>
<feature type="compositionally biased region" description="Polar residues" evidence="1">
    <location>
        <begin position="1"/>
        <end position="11"/>
    </location>
</feature>